<dbReference type="InterPro" id="IPR001179">
    <property type="entry name" value="PPIase_FKBP_dom"/>
</dbReference>
<feature type="chain" id="PRO_5045550691" description="peptidylprolyl isomerase" evidence="2">
    <location>
        <begin position="30"/>
        <end position="239"/>
    </location>
</feature>
<evidence type="ECO:0000313" key="4">
    <source>
        <dbReference type="EMBL" id="CAK8995141.1"/>
    </source>
</evidence>
<keyword evidence="1" id="KW-0413">Isomerase</keyword>
<evidence type="ECO:0000256" key="1">
    <source>
        <dbReference type="PROSITE-ProRule" id="PRU00277"/>
    </source>
</evidence>
<dbReference type="Gene3D" id="3.10.50.40">
    <property type="match status" value="1"/>
</dbReference>
<dbReference type="EMBL" id="CAXAMN010001558">
    <property type="protein sequence ID" value="CAK8995141.1"/>
    <property type="molecule type" value="Genomic_DNA"/>
</dbReference>
<dbReference type="PROSITE" id="PS51257">
    <property type="entry name" value="PROKAR_LIPOPROTEIN"/>
    <property type="match status" value="1"/>
</dbReference>
<evidence type="ECO:0000256" key="2">
    <source>
        <dbReference type="SAM" id="SignalP"/>
    </source>
</evidence>
<keyword evidence="2" id="KW-0732">Signal</keyword>
<name>A0ABP0HY31_9DINO</name>
<dbReference type="SUPFAM" id="SSF54534">
    <property type="entry name" value="FKBP-like"/>
    <property type="match status" value="1"/>
</dbReference>
<evidence type="ECO:0000259" key="3">
    <source>
        <dbReference type="PROSITE" id="PS50059"/>
    </source>
</evidence>
<evidence type="ECO:0000313" key="5">
    <source>
        <dbReference type="Proteomes" id="UP001642484"/>
    </source>
</evidence>
<organism evidence="4 5">
    <name type="scientific">Durusdinium trenchii</name>
    <dbReference type="NCBI Taxonomy" id="1381693"/>
    <lineage>
        <taxon>Eukaryota</taxon>
        <taxon>Sar</taxon>
        <taxon>Alveolata</taxon>
        <taxon>Dinophyceae</taxon>
        <taxon>Suessiales</taxon>
        <taxon>Symbiodiniaceae</taxon>
        <taxon>Durusdinium</taxon>
    </lineage>
</organism>
<gene>
    <name evidence="4" type="ORF">CCMP2556_LOCUS3922</name>
</gene>
<feature type="domain" description="PPIase FKBP-type" evidence="3">
    <location>
        <begin position="123"/>
        <end position="238"/>
    </location>
</feature>
<feature type="signal peptide" evidence="2">
    <location>
        <begin position="1"/>
        <end position="29"/>
    </location>
</feature>
<protein>
    <recommendedName>
        <fullName evidence="1">peptidylprolyl isomerase</fullName>
        <ecNumber evidence="1">5.2.1.8</ecNumber>
    </recommendedName>
</protein>
<dbReference type="EC" id="5.2.1.8" evidence="1"/>
<proteinExistence type="predicted"/>
<comment type="caution">
    <text evidence="4">The sequence shown here is derived from an EMBL/GenBank/DDBJ whole genome shotgun (WGS) entry which is preliminary data.</text>
</comment>
<accession>A0ABP0HY31</accession>
<reference evidence="4 5" key="1">
    <citation type="submission" date="2024-02" db="EMBL/GenBank/DDBJ databases">
        <authorList>
            <person name="Chen Y."/>
            <person name="Shah S."/>
            <person name="Dougan E. K."/>
            <person name="Thang M."/>
            <person name="Chan C."/>
        </authorList>
    </citation>
    <scope>NUCLEOTIDE SEQUENCE [LARGE SCALE GENOMIC DNA]</scope>
</reference>
<dbReference type="InterPro" id="IPR046357">
    <property type="entry name" value="PPIase_dom_sf"/>
</dbReference>
<keyword evidence="5" id="KW-1185">Reference proteome</keyword>
<comment type="catalytic activity">
    <reaction evidence="1">
        <text>[protein]-peptidylproline (omega=180) = [protein]-peptidylproline (omega=0)</text>
        <dbReference type="Rhea" id="RHEA:16237"/>
        <dbReference type="Rhea" id="RHEA-COMP:10747"/>
        <dbReference type="Rhea" id="RHEA-COMP:10748"/>
        <dbReference type="ChEBI" id="CHEBI:83833"/>
        <dbReference type="ChEBI" id="CHEBI:83834"/>
        <dbReference type="EC" id="5.2.1.8"/>
    </reaction>
</comment>
<dbReference type="PROSITE" id="PS50059">
    <property type="entry name" value="FKBP_PPIASE"/>
    <property type="match status" value="1"/>
</dbReference>
<dbReference type="Pfam" id="PF00254">
    <property type="entry name" value="FKBP_C"/>
    <property type="match status" value="1"/>
</dbReference>
<dbReference type="Proteomes" id="UP001642484">
    <property type="component" value="Unassembled WGS sequence"/>
</dbReference>
<keyword evidence="1" id="KW-0697">Rotamase</keyword>
<sequence length="239" mass="25977">MAVTSRRPHVLRALAALAFAASWVSCARALEMVFAPMRRDVWLGFSSLVGLGGPARALVGSTLSPDIEEVVNAPSTGKDFKTMADGLQILDLATGKGDLVKGNQGLRVWVCLKIQGDECCSEGDIVVVDWSLRKSNGYFVDASFGFDPGRGIDEKFGVGSPELRFSPKGDKGDQVIEGIRRALIGMRVGGTRRVIVPPSLGFVKEELKPKPVDWGRQTQIQRAKNKNFVVELRLKALRP</sequence>